<feature type="signal peptide" evidence="2">
    <location>
        <begin position="1"/>
        <end position="18"/>
    </location>
</feature>
<evidence type="ECO:0000256" key="1">
    <source>
        <dbReference type="SAM" id="MobiDB-lite"/>
    </source>
</evidence>
<feature type="chain" id="PRO_5016969632" evidence="2">
    <location>
        <begin position="19"/>
        <end position="123"/>
    </location>
</feature>
<proteinExistence type="predicted"/>
<evidence type="ECO:0000313" key="3">
    <source>
        <dbReference type="EMBL" id="RCW67450.1"/>
    </source>
</evidence>
<protein>
    <submittedName>
        <fullName evidence="3">Uncharacterized protein</fullName>
    </submittedName>
</protein>
<evidence type="ECO:0000256" key="2">
    <source>
        <dbReference type="SAM" id="SignalP"/>
    </source>
</evidence>
<dbReference type="OrthoDB" id="8929716at2"/>
<dbReference type="RefSeq" id="WP_114470961.1">
    <property type="nucleotide sequence ID" value="NZ_QPJK01000009.1"/>
</dbReference>
<dbReference type="AlphaFoldDB" id="A0A368XHH6"/>
<organism evidence="3 4">
    <name type="scientific">Pseudorhodoferax soli</name>
    <dbReference type="NCBI Taxonomy" id="545864"/>
    <lineage>
        <taxon>Bacteria</taxon>
        <taxon>Pseudomonadati</taxon>
        <taxon>Pseudomonadota</taxon>
        <taxon>Betaproteobacteria</taxon>
        <taxon>Burkholderiales</taxon>
        <taxon>Comamonadaceae</taxon>
    </lineage>
</organism>
<evidence type="ECO:0000313" key="4">
    <source>
        <dbReference type="Proteomes" id="UP000252884"/>
    </source>
</evidence>
<reference evidence="3 4" key="1">
    <citation type="submission" date="2018-07" db="EMBL/GenBank/DDBJ databases">
        <title>Genomic Encyclopedia of Type Strains, Phase IV (KMG-IV): sequencing the most valuable type-strain genomes for metagenomic binning, comparative biology and taxonomic classification.</title>
        <authorList>
            <person name="Goeker M."/>
        </authorList>
    </citation>
    <scope>NUCLEOTIDE SEQUENCE [LARGE SCALE GENOMIC DNA]</scope>
    <source>
        <strain evidence="3 4">DSM 21634</strain>
    </source>
</reference>
<keyword evidence="4" id="KW-1185">Reference proteome</keyword>
<feature type="region of interest" description="Disordered" evidence="1">
    <location>
        <begin position="64"/>
        <end position="123"/>
    </location>
</feature>
<sequence length="123" mass="12503">MRPIALLALVLAAGGASAKLPALSDEAKAKAAETTARTAWSDKVAAYQLCQSMDRVAAAYLERARAEGKAAQPTPTPPCSDPGAFNYVPPESKPLEAAGAHSPPQTAATPHNTTQPAAAGSKP</sequence>
<keyword evidence="2" id="KW-0732">Signal</keyword>
<name>A0A368XHH6_9BURK</name>
<comment type="caution">
    <text evidence="3">The sequence shown here is derived from an EMBL/GenBank/DDBJ whole genome shotgun (WGS) entry which is preliminary data.</text>
</comment>
<feature type="compositionally biased region" description="Polar residues" evidence="1">
    <location>
        <begin position="103"/>
        <end position="116"/>
    </location>
</feature>
<dbReference type="EMBL" id="QPJK01000009">
    <property type="protein sequence ID" value="RCW67450.1"/>
    <property type="molecule type" value="Genomic_DNA"/>
</dbReference>
<dbReference type="Proteomes" id="UP000252884">
    <property type="component" value="Unassembled WGS sequence"/>
</dbReference>
<accession>A0A368XHH6</accession>
<gene>
    <name evidence="3" type="ORF">DES41_109173</name>
</gene>